<dbReference type="Proteomes" id="UP000184048">
    <property type="component" value="Unassembled WGS sequence"/>
</dbReference>
<dbReference type="Gene3D" id="3.40.50.720">
    <property type="entry name" value="NAD(P)-binding Rossmann-like Domain"/>
    <property type="match status" value="1"/>
</dbReference>
<gene>
    <name evidence="3" type="ORF">SAMN02745131_00875</name>
</gene>
<feature type="domain" description="Polysaccharide biosynthesis protein CapD-like" evidence="2">
    <location>
        <begin position="5"/>
        <end position="261"/>
    </location>
</feature>
<dbReference type="EMBL" id="FQUU01000003">
    <property type="protein sequence ID" value="SHE68990.1"/>
    <property type="molecule type" value="Genomic_DNA"/>
</dbReference>
<comment type="similarity">
    <text evidence="1">Belongs to the polysaccharide synthase family.</text>
</comment>
<evidence type="ECO:0000313" key="4">
    <source>
        <dbReference type="Proteomes" id="UP000184048"/>
    </source>
</evidence>
<accession>A0A1M4VJD5</accession>
<evidence type="ECO:0000256" key="1">
    <source>
        <dbReference type="ARBA" id="ARBA00007430"/>
    </source>
</evidence>
<dbReference type="STRING" id="1121884.SAMN02745131_00875"/>
<keyword evidence="4" id="KW-1185">Reference proteome</keyword>
<dbReference type="InterPro" id="IPR036291">
    <property type="entry name" value="NAD(P)-bd_dom_sf"/>
</dbReference>
<proteinExistence type="inferred from homology"/>
<dbReference type="RefSeq" id="WP_072834023.1">
    <property type="nucleotide sequence ID" value="NZ_FQUU01000003.1"/>
</dbReference>
<reference evidence="3 4" key="1">
    <citation type="submission" date="2016-11" db="EMBL/GenBank/DDBJ databases">
        <authorList>
            <person name="Jaros S."/>
            <person name="Januszkiewicz K."/>
            <person name="Wedrychowicz H."/>
        </authorList>
    </citation>
    <scope>NUCLEOTIDE SEQUENCE [LARGE SCALE GENOMIC DNA]</scope>
    <source>
        <strain evidence="3 4">DSM 18119</strain>
    </source>
</reference>
<dbReference type="SUPFAM" id="SSF51735">
    <property type="entry name" value="NAD(P)-binding Rossmann-fold domains"/>
    <property type="match status" value="1"/>
</dbReference>
<evidence type="ECO:0000259" key="2">
    <source>
        <dbReference type="Pfam" id="PF02719"/>
    </source>
</evidence>
<dbReference type="OrthoDB" id="9803111at2"/>
<dbReference type="InterPro" id="IPR003869">
    <property type="entry name" value="Polysac_CapD-like"/>
</dbReference>
<dbReference type="InterPro" id="IPR051203">
    <property type="entry name" value="Polysaccharide_Synthase-Rel"/>
</dbReference>
<dbReference type="PANTHER" id="PTHR43318">
    <property type="entry name" value="UDP-N-ACETYLGLUCOSAMINE 4,6-DEHYDRATASE"/>
    <property type="match status" value="1"/>
</dbReference>
<name>A0A1M4VJD5_9BACT</name>
<evidence type="ECO:0000313" key="3">
    <source>
        <dbReference type="EMBL" id="SHE68990.1"/>
    </source>
</evidence>
<sequence length="317" mass="35400">MKETILITGGTGFLGKRLALKLKDKYRVILTGRNNKQNLAAKKFTGCEMAPMDVSNIESVRDAFREYKPQVVIHAAATKFVDLAEKFPMECVDVNVIGSQNVARVAMETGVKKVIGISTDKAAPPVRNTYGLSKALMERVYCSLNGKSETKFTCVRYGNVAWSTGSVFPIWKKMLEETGVIGTTGPEMRRFFFTVDEAVNLVITALDHMEEVQGKVLSRKMKAAQIEEILKVWTREKGGRYEKIEGRPGERDDEFLIGDLELPYTEEVIYDGIPHYLISFNDKVSRPVAFGLSSANTDKLSESEILAIINNPPMEEV</sequence>
<dbReference type="AlphaFoldDB" id="A0A1M4VJD5"/>
<protein>
    <submittedName>
        <fullName evidence="3">UDP-glucose 4-epimerase</fullName>
    </submittedName>
</protein>
<organism evidence="3 4">
    <name type="scientific">Flavisolibacter ginsengisoli DSM 18119</name>
    <dbReference type="NCBI Taxonomy" id="1121884"/>
    <lineage>
        <taxon>Bacteria</taxon>
        <taxon>Pseudomonadati</taxon>
        <taxon>Bacteroidota</taxon>
        <taxon>Chitinophagia</taxon>
        <taxon>Chitinophagales</taxon>
        <taxon>Chitinophagaceae</taxon>
        <taxon>Flavisolibacter</taxon>
    </lineage>
</organism>
<dbReference type="Pfam" id="PF02719">
    <property type="entry name" value="Polysacc_synt_2"/>
    <property type="match status" value="1"/>
</dbReference>